<keyword evidence="3" id="KW-1133">Transmembrane helix</keyword>
<name>A0AAW4XQL0_RHORH</name>
<evidence type="ECO:0008006" key="6">
    <source>
        <dbReference type="Google" id="ProtNLM"/>
    </source>
</evidence>
<keyword evidence="2 3" id="KW-0472">Membrane</keyword>
<evidence type="ECO:0000313" key="5">
    <source>
        <dbReference type="Proteomes" id="UP001198630"/>
    </source>
</evidence>
<proteinExistence type="predicted"/>
<dbReference type="RefSeq" id="WP_230792716.1">
    <property type="nucleotide sequence ID" value="NZ_JAJNCO010000027.1"/>
</dbReference>
<dbReference type="GO" id="GO:0016020">
    <property type="term" value="C:membrane"/>
    <property type="evidence" value="ECO:0007669"/>
    <property type="project" value="UniProtKB-SubCell"/>
</dbReference>
<sequence>MIAHVARLTSHLGKWSNRKRILLVAGLGVLAVTATVGSVTLAIRAHEGRSQEDTRAQALMQATQLVPDILSYDFNTVDDHFASSLEHLGGEFRTQFETVSKDVIIPSVTERQVVTKATVVESSVVSASTDAATVLMFLNQSTTSTDNPAPKLDGSRVLVSLHREGGSWLITEMTPV</sequence>
<evidence type="ECO:0000313" key="4">
    <source>
        <dbReference type="EMBL" id="MCD2114737.1"/>
    </source>
</evidence>
<organism evidence="4 5">
    <name type="scientific">Rhodococcus rhodochrous</name>
    <dbReference type="NCBI Taxonomy" id="1829"/>
    <lineage>
        <taxon>Bacteria</taxon>
        <taxon>Bacillati</taxon>
        <taxon>Actinomycetota</taxon>
        <taxon>Actinomycetes</taxon>
        <taxon>Mycobacteriales</taxon>
        <taxon>Nocardiaceae</taxon>
        <taxon>Rhodococcus</taxon>
    </lineage>
</organism>
<keyword evidence="3" id="KW-0812">Transmembrane</keyword>
<evidence type="ECO:0000256" key="1">
    <source>
        <dbReference type="ARBA" id="ARBA00004370"/>
    </source>
</evidence>
<reference evidence="4" key="1">
    <citation type="submission" date="2021-11" db="EMBL/GenBank/DDBJ databases">
        <title>Development of a sustainable strategy for remediation of hydrocarbon-contaminated territories based on the waste exchange concept.</title>
        <authorList>
            <person name="Elkin A."/>
        </authorList>
    </citation>
    <scope>NUCLEOTIDE SEQUENCE</scope>
    <source>
        <strain evidence="4">IEGM 757</strain>
    </source>
</reference>
<dbReference type="EMBL" id="JAJNCO010000027">
    <property type="protein sequence ID" value="MCD2114737.1"/>
    <property type="molecule type" value="Genomic_DNA"/>
</dbReference>
<accession>A0AAW4XQL0</accession>
<protein>
    <recommendedName>
        <fullName evidence="6">Mce-associated membrane protein</fullName>
    </recommendedName>
</protein>
<gene>
    <name evidence="4" type="ORF">LQ384_26915</name>
</gene>
<evidence type="ECO:0000256" key="3">
    <source>
        <dbReference type="SAM" id="Phobius"/>
    </source>
</evidence>
<evidence type="ECO:0000256" key="2">
    <source>
        <dbReference type="ARBA" id="ARBA00023136"/>
    </source>
</evidence>
<dbReference type="AlphaFoldDB" id="A0AAW4XQL0"/>
<comment type="caution">
    <text evidence="4">The sequence shown here is derived from an EMBL/GenBank/DDBJ whole genome shotgun (WGS) entry which is preliminary data.</text>
</comment>
<dbReference type="PANTHER" id="PTHR37042:SF4">
    <property type="entry name" value="OUTER MEMBRANE PROTEIN RV1973"/>
    <property type="match status" value="1"/>
</dbReference>
<dbReference type="Proteomes" id="UP001198630">
    <property type="component" value="Unassembled WGS sequence"/>
</dbReference>
<comment type="subcellular location">
    <subcellularLocation>
        <location evidence="1">Membrane</location>
    </subcellularLocation>
</comment>
<dbReference type="PANTHER" id="PTHR37042">
    <property type="entry name" value="OUTER MEMBRANE PROTEIN RV1973"/>
    <property type="match status" value="1"/>
</dbReference>
<feature type="transmembrane region" description="Helical" evidence="3">
    <location>
        <begin position="21"/>
        <end position="43"/>
    </location>
</feature>